<accession>A0A0F9AN92</accession>
<reference evidence="2" key="1">
    <citation type="journal article" date="2015" name="Nature">
        <title>Complex archaea that bridge the gap between prokaryotes and eukaryotes.</title>
        <authorList>
            <person name="Spang A."/>
            <person name="Saw J.H."/>
            <person name="Jorgensen S.L."/>
            <person name="Zaremba-Niedzwiedzka K."/>
            <person name="Martijn J."/>
            <person name="Lind A.E."/>
            <person name="van Eijk R."/>
            <person name="Schleper C."/>
            <person name="Guy L."/>
            <person name="Ettema T.J."/>
        </authorList>
    </citation>
    <scope>NUCLEOTIDE SEQUENCE</scope>
</reference>
<feature type="coiled-coil region" evidence="1">
    <location>
        <begin position="41"/>
        <end position="100"/>
    </location>
</feature>
<protein>
    <submittedName>
        <fullName evidence="2">Uncharacterized protein</fullName>
    </submittedName>
</protein>
<proteinExistence type="predicted"/>
<dbReference type="AlphaFoldDB" id="A0A0F9AN92"/>
<name>A0A0F9AN92_9ZZZZ</name>
<organism evidence="2">
    <name type="scientific">marine sediment metagenome</name>
    <dbReference type="NCBI Taxonomy" id="412755"/>
    <lineage>
        <taxon>unclassified sequences</taxon>
        <taxon>metagenomes</taxon>
        <taxon>ecological metagenomes</taxon>
    </lineage>
</organism>
<sequence length="120" mass="13623">MKFRKNMSEKKAISKMVNKSEKAVNVWDVINENFTNISLTCKTLERSIQKLSANTNLMKENLKSQAITSKRIINDTAAKLRETKNNIKKAKINTTSLKRTISVVSDNSKKVPVFPLELPN</sequence>
<comment type="caution">
    <text evidence="2">The sequence shown here is derived from an EMBL/GenBank/DDBJ whole genome shotgun (WGS) entry which is preliminary data.</text>
</comment>
<dbReference type="EMBL" id="LAZR01041903">
    <property type="protein sequence ID" value="KKL10835.1"/>
    <property type="molecule type" value="Genomic_DNA"/>
</dbReference>
<evidence type="ECO:0000256" key="1">
    <source>
        <dbReference type="SAM" id="Coils"/>
    </source>
</evidence>
<gene>
    <name evidence="2" type="ORF">LCGC14_2551850</name>
</gene>
<keyword evidence="1" id="KW-0175">Coiled coil</keyword>
<evidence type="ECO:0000313" key="2">
    <source>
        <dbReference type="EMBL" id="KKL10835.1"/>
    </source>
</evidence>